<evidence type="ECO:0000256" key="2">
    <source>
        <dbReference type="ARBA" id="ARBA00013065"/>
    </source>
</evidence>
<sequence>MLVVLKVGGALDGQGQRELAAALQICQTAGYQVVIVHGGGPEITRRLTAQGIELPFVDGLRVTTQRAMPVVMEALAHCNATLSEDIRQAGFQVCSLTSGDVVIAKDVGTGRTGDVAAIDSDCLLAVCHRGEIPILAPYGKDAAGAFYNLNADTVAAHVAVACSADKLVLCTNVAGVFADFKAGVQYYDVTATTLRRALEADELTAGMVPKVQSMLLAAEHGTGEVWVVDGQDGESLRFAIARPTAEFDASRRTFGTCLRAAETYREVVQ</sequence>
<gene>
    <name evidence="11" type="primary">argB</name>
    <name evidence="11" type="ORF">ACFSB2_22240</name>
</gene>
<dbReference type="EC" id="2.7.2.8" evidence="2"/>
<evidence type="ECO:0000256" key="9">
    <source>
        <dbReference type="ARBA" id="ARBA00048141"/>
    </source>
</evidence>
<dbReference type="PRINTS" id="PR00474">
    <property type="entry name" value="GLU5KINASE"/>
</dbReference>
<evidence type="ECO:0000256" key="3">
    <source>
        <dbReference type="ARBA" id="ARBA00022571"/>
    </source>
</evidence>
<keyword evidence="3" id="KW-0055">Arginine biosynthesis</keyword>
<dbReference type="PANTHER" id="PTHR23342:SF0">
    <property type="entry name" value="N-ACETYLGLUTAMATE SYNTHASE, MITOCHONDRIAL"/>
    <property type="match status" value="1"/>
</dbReference>
<dbReference type="EMBL" id="JBHUCX010000092">
    <property type="protein sequence ID" value="MFD1677396.1"/>
    <property type="molecule type" value="Genomic_DNA"/>
</dbReference>
<organism evidence="11 12">
    <name type="scientific">Alicyclobacillus fodiniaquatilis</name>
    <dbReference type="NCBI Taxonomy" id="1661150"/>
    <lineage>
        <taxon>Bacteria</taxon>
        <taxon>Bacillati</taxon>
        <taxon>Bacillota</taxon>
        <taxon>Bacilli</taxon>
        <taxon>Bacillales</taxon>
        <taxon>Alicyclobacillaceae</taxon>
        <taxon>Alicyclobacillus</taxon>
    </lineage>
</organism>
<comment type="catalytic activity">
    <reaction evidence="9">
        <text>N-acetyl-L-glutamate + ATP = N-acetyl-L-glutamyl 5-phosphate + ADP</text>
        <dbReference type="Rhea" id="RHEA:14629"/>
        <dbReference type="ChEBI" id="CHEBI:30616"/>
        <dbReference type="ChEBI" id="CHEBI:44337"/>
        <dbReference type="ChEBI" id="CHEBI:57936"/>
        <dbReference type="ChEBI" id="CHEBI:456216"/>
        <dbReference type="EC" id="2.7.2.8"/>
    </reaction>
</comment>
<dbReference type="InterPro" id="IPR036393">
    <property type="entry name" value="AceGlu_kinase-like_sf"/>
</dbReference>
<evidence type="ECO:0000313" key="11">
    <source>
        <dbReference type="EMBL" id="MFD1677396.1"/>
    </source>
</evidence>
<evidence type="ECO:0000256" key="4">
    <source>
        <dbReference type="ARBA" id="ARBA00022605"/>
    </source>
</evidence>
<reference evidence="12" key="1">
    <citation type="journal article" date="2019" name="Int. J. Syst. Evol. Microbiol.">
        <title>The Global Catalogue of Microorganisms (GCM) 10K type strain sequencing project: providing services to taxonomists for standard genome sequencing and annotation.</title>
        <authorList>
            <consortium name="The Broad Institute Genomics Platform"/>
            <consortium name="The Broad Institute Genome Sequencing Center for Infectious Disease"/>
            <person name="Wu L."/>
            <person name="Ma J."/>
        </authorList>
    </citation>
    <scope>NUCLEOTIDE SEQUENCE [LARGE SCALE GENOMIC DNA]</scope>
    <source>
        <strain evidence="12">CGMCC 1.12286</strain>
    </source>
</reference>
<dbReference type="GO" id="GO:0003991">
    <property type="term" value="F:acetylglutamate kinase activity"/>
    <property type="evidence" value="ECO:0007669"/>
    <property type="project" value="UniProtKB-EC"/>
</dbReference>
<protein>
    <recommendedName>
        <fullName evidence="2">acetylglutamate kinase</fullName>
        <ecNumber evidence="2">2.7.2.8</ecNumber>
    </recommendedName>
</protein>
<keyword evidence="7 11" id="KW-0418">Kinase</keyword>
<keyword evidence="12" id="KW-1185">Reference proteome</keyword>
<comment type="pathway">
    <text evidence="1">Amino-acid biosynthesis; L-arginine biosynthesis; N(2)-acetyl-L-ornithine from L-glutamate: step 2/4.</text>
</comment>
<keyword evidence="4" id="KW-0028">Amino-acid biosynthesis</keyword>
<dbReference type="CDD" id="cd04238">
    <property type="entry name" value="AAK_NAGK-like"/>
    <property type="match status" value="1"/>
</dbReference>
<dbReference type="Gene3D" id="3.40.1160.10">
    <property type="entry name" value="Acetylglutamate kinase-like"/>
    <property type="match status" value="1"/>
</dbReference>
<evidence type="ECO:0000256" key="6">
    <source>
        <dbReference type="ARBA" id="ARBA00022741"/>
    </source>
</evidence>
<evidence type="ECO:0000256" key="1">
    <source>
        <dbReference type="ARBA" id="ARBA00004828"/>
    </source>
</evidence>
<comment type="caution">
    <text evidence="11">The sequence shown here is derived from an EMBL/GenBank/DDBJ whole genome shotgun (WGS) entry which is preliminary data.</text>
</comment>
<feature type="domain" description="Aspartate/glutamate/uridylate kinase" evidence="10">
    <location>
        <begin position="1"/>
        <end position="229"/>
    </location>
</feature>
<dbReference type="SUPFAM" id="SSF53633">
    <property type="entry name" value="Carbamate kinase-like"/>
    <property type="match status" value="1"/>
</dbReference>
<evidence type="ECO:0000256" key="8">
    <source>
        <dbReference type="ARBA" id="ARBA00022840"/>
    </source>
</evidence>
<evidence type="ECO:0000256" key="5">
    <source>
        <dbReference type="ARBA" id="ARBA00022679"/>
    </source>
</evidence>
<keyword evidence="6" id="KW-0547">Nucleotide-binding</keyword>
<dbReference type="InterPro" id="IPR001057">
    <property type="entry name" value="Glu/AcGlu_kinase"/>
</dbReference>
<evidence type="ECO:0000313" key="12">
    <source>
        <dbReference type="Proteomes" id="UP001597079"/>
    </source>
</evidence>
<dbReference type="PANTHER" id="PTHR23342">
    <property type="entry name" value="N-ACETYLGLUTAMATE SYNTHASE"/>
    <property type="match status" value="1"/>
</dbReference>
<dbReference type="PIRSF" id="PIRSF000728">
    <property type="entry name" value="NAGK"/>
    <property type="match status" value="1"/>
</dbReference>
<keyword evidence="8" id="KW-0067">ATP-binding</keyword>
<keyword evidence="5 11" id="KW-0808">Transferase</keyword>
<accession>A0ABW4JLT6</accession>
<evidence type="ECO:0000259" key="10">
    <source>
        <dbReference type="Pfam" id="PF00696"/>
    </source>
</evidence>
<dbReference type="Pfam" id="PF00696">
    <property type="entry name" value="AA_kinase"/>
    <property type="match status" value="1"/>
</dbReference>
<dbReference type="RefSeq" id="WP_377945293.1">
    <property type="nucleotide sequence ID" value="NZ_JBHUCX010000092.1"/>
</dbReference>
<proteinExistence type="predicted"/>
<dbReference type="Proteomes" id="UP001597079">
    <property type="component" value="Unassembled WGS sequence"/>
</dbReference>
<name>A0ABW4JLT6_9BACL</name>
<dbReference type="NCBIfam" id="TIGR00761">
    <property type="entry name" value="argB"/>
    <property type="match status" value="1"/>
</dbReference>
<evidence type="ECO:0000256" key="7">
    <source>
        <dbReference type="ARBA" id="ARBA00022777"/>
    </source>
</evidence>
<dbReference type="InterPro" id="IPR001048">
    <property type="entry name" value="Asp/Glu/Uridylate_kinase"/>
</dbReference>
<dbReference type="InterPro" id="IPR004662">
    <property type="entry name" value="AcgluKinase_fam"/>
</dbReference>